<feature type="transmembrane region" description="Helical" evidence="9">
    <location>
        <begin position="256"/>
        <end position="275"/>
    </location>
</feature>
<organism evidence="10 11">
    <name type="scientific">Tigriopus californicus</name>
    <name type="common">Marine copepod</name>
    <dbReference type="NCBI Taxonomy" id="6832"/>
    <lineage>
        <taxon>Eukaryota</taxon>
        <taxon>Metazoa</taxon>
        <taxon>Ecdysozoa</taxon>
        <taxon>Arthropoda</taxon>
        <taxon>Crustacea</taxon>
        <taxon>Multicrustacea</taxon>
        <taxon>Hexanauplia</taxon>
        <taxon>Copepoda</taxon>
        <taxon>Harpacticoida</taxon>
        <taxon>Harpacticidae</taxon>
        <taxon>Tigriopus</taxon>
    </lineage>
</organism>
<gene>
    <name evidence="10" type="ORF">TCAL_01743</name>
</gene>
<keyword evidence="11" id="KW-1185">Reference proteome</keyword>
<dbReference type="PANTHER" id="PTHR20886">
    <property type="entry name" value="VANG-LIKE PROTEIN"/>
    <property type="match status" value="1"/>
</dbReference>
<keyword evidence="4 9" id="KW-1133">Transmembrane helix</keyword>
<feature type="transmembrane region" description="Helical" evidence="9">
    <location>
        <begin position="179"/>
        <end position="203"/>
    </location>
</feature>
<dbReference type="OMA" id="DKSVMIQ"/>
<comment type="subcellular location">
    <subcellularLocation>
        <location evidence="1">Cell membrane</location>
        <topology evidence="1">Multi-pass membrane protein</topology>
    </subcellularLocation>
</comment>
<feature type="transmembrane region" description="Helical" evidence="9">
    <location>
        <begin position="295"/>
        <end position="316"/>
    </location>
</feature>
<feature type="transmembrane region" description="Helical" evidence="9">
    <location>
        <begin position="223"/>
        <end position="244"/>
    </location>
</feature>
<sequence length="594" mass="67629">MPILGAVVMDTDRIIPKKGSPDSGVHGANSSNGSLTHGFVPAQTSAMARKKKSERIAPTLNHAGLIREASMNELNHFRNEQDMLMQSDLGLTNLGYSQDHSVMSSINDSNRLNATRETNADSDELQEVIEVQILPQDDNWGETATAVTNASDLDYAQGGESMDKWKMDSGGRGLRCQRYFMTTFVTLISFLAFISPILMVSLPSFGILDLREQQLYCGVECDGMLVSLAFKIFVLAAGSWAMFARQSRATLPRIRIFRSLVCLLIIIFLVSFWLFYLHHVYTEKEVVHYKGLVQFALNLMDALLFVHYLAILLMEIRHQEPRYYIKILRSPDGESKGFLIGQMSIQRAASWVLDKYYTEFSLYNPFLDRILNNQGSRNRKSVKVYDVDGAGTNVNDCNSTVVSVASKRGHHQDRLMEEYEHNRKVEKRKARLLGAAEEAFTHIRRIRPNQSGEKSPMEPYDAAQAIFPTLARPLQKYLRATRQQPRHTMESILKHLSTCLSYDLSPRAFLERYLVTSPVLQSDKESSRELQRWSLVCEKSLYRELEPGVSFQLRQGEVSLMCQIQRLPHLYMSEEIIDPSSNRFVLRINSETSV</sequence>
<keyword evidence="2 7" id="KW-1003">Cell membrane</keyword>
<dbReference type="InterPro" id="IPR009539">
    <property type="entry name" value="VANGL"/>
</dbReference>
<keyword evidence="3 9" id="KW-0812">Transmembrane</keyword>
<evidence type="ECO:0000313" key="10">
    <source>
        <dbReference type="EMBL" id="TRY78777.1"/>
    </source>
</evidence>
<dbReference type="OrthoDB" id="8887313at2759"/>
<evidence type="ECO:0000256" key="5">
    <source>
        <dbReference type="ARBA" id="ARBA00023136"/>
    </source>
</evidence>
<evidence type="ECO:0000256" key="1">
    <source>
        <dbReference type="ARBA" id="ARBA00004651"/>
    </source>
</evidence>
<name>A0A553PM81_TIGCA</name>
<dbReference type="STRING" id="6832.A0A553PM81"/>
<comment type="similarity">
    <text evidence="6 7">Belongs to the Vang family.</text>
</comment>
<reference evidence="10 11" key="1">
    <citation type="journal article" date="2018" name="Nat. Ecol. Evol.">
        <title>Genomic signatures of mitonuclear coevolution across populations of Tigriopus californicus.</title>
        <authorList>
            <person name="Barreto F.S."/>
            <person name="Watson E.T."/>
            <person name="Lima T.G."/>
            <person name="Willett C.S."/>
            <person name="Edmands S."/>
            <person name="Li W."/>
            <person name="Burton R.S."/>
        </authorList>
    </citation>
    <scope>NUCLEOTIDE SEQUENCE [LARGE SCALE GENOMIC DNA]</scope>
    <source>
        <strain evidence="10 11">San Diego</strain>
    </source>
</reference>
<evidence type="ECO:0000256" key="8">
    <source>
        <dbReference type="SAM" id="MobiDB-lite"/>
    </source>
</evidence>
<evidence type="ECO:0000313" key="11">
    <source>
        <dbReference type="Proteomes" id="UP000318571"/>
    </source>
</evidence>
<dbReference type="AlphaFoldDB" id="A0A553PM81"/>
<feature type="region of interest" description="Disordered" evidence="8">
    <location>
        <begin position="14"/>
        <end position="37"/>
    </location>
</feature>
<dbReference type="Pfam" id="PF06638">
    <property type="entry name" value="Strabismus"/>
    <property type="match status" value="1"/>
</dbReference>
<evidence type="ECO:0000256" key="7">
    <source>
        <dbReference type="PIRNR" id="PIRNR007991"/>
    </source>
</evidence>
<evidence type="ECO:0000256" key="4">
    <source>
        <dbReference type="ARBA" id="ARBA00022989"/>
    </source>
</evidence>
<dbReference type="EMBL" id="VCGU01000003">
    <property type="protein sequence ID" value="TRY78777.1"/>
    <property type="molecule type" value="Genomic_DNA"/>
</dbReference>
<keyword evidence="5 7" id="KW-0472">Membrane</keyword>
<proteinExistence type="inferred from homology"/>
<evidence type="ECO:0000256" key="2">
    <source>
        <dbReference type="ARBA" id="ARBA00022475"/>
    </source>
</evidence>
<evidence type="ECO:0000256" key="3">
    <source>
        <dbReference type="ARBA" id="ARBA00022692"/>
    </source>
</evidence>
<comment type="caution">
    <text evidence="10">The sequence shown here is derived from an EMBL/GenBank/DDBJ whole genome shotgun (WGS) entry which is preliminary data.</text>
</comment>
<dbReference type="Proteomes" id="UP000318571">
    <property type="component" value="Chromosome 11"/>
</dbReference>
<evidence type="ECO:0000256" key="6">
    <source>
        <dbReference type="ARBA" id="ARBA00025718"/>
    </source>
</evidence>
<accession>A0A553PM81</accession>
<evidence type="ECO:0000256" key="9">
    <source>
        <dbReference type="SAM" id="Phobius"/>
    </source>
</evidence>
<dbReference type="PIRSF" id="PIRSF007991">
    <property type="entry name" value="Strabismus"/>
    <property type="match status" value="1"/>
</dbReference>
<dbReference type="GO" id="GO:0005886">
    <property type="term" value="C:plasma membrane"/>
    <property type="evidence" value="ECO:0007669"/>
    <property type="project" value="UniProtKB-SubCell"/>
</dbReference>
<protein>
    <recommendedName>
        <fullName evidence="7">Vang-like protein</fullName>
    </recommendedName>
</protein>